<evidence type="ECO:0000313" key="2">
    <source>
        <dbReference type="Proteomes" id="UP001580407"/>
    </source>
</evidence>
<sequence length="273" mass="30322">MSEQTYIFSLEELGYALAVHQGEEMAAGLMKAFYGDLPEESWQLLFQAATHSLIAKGFIESIREADGEVTFIPAIAEIIRHLLSSSYMLRGVTERDSAKVLSIHVQQQRYLYHLSDGNTVHFFTWTEPEDWEEELVRFYGVEKSGAAPAASTGAKAVITEGLWNQLTEPGHVSVAVPTLCTDLSPDEQNLIAKWQQAFQANVGSMDNLSTIRIAHGDQTMIENILFLLPSDEGVWVIRNQEKDRNTEPQICIELQSASVCRETLGAFAASLLG</sequence>
<dbReference type="EMBL" id="JBHILM010000007">
    <property type="protein sequence ID" value="MFB5680941.1"/>
    <property type="molecule type" value="Genomic_DNA"/>
</dbReference>
<comment type="caution">
    <text evidence="1">The sequence shown here is derived from an EMBL/GenBank/DDBJ whole genome shotgun (WGS) entry which is preliminary data.</text>
</comment>
<reference evidence="1 2" key="1">
    <citation type="submission" date="2024-09" db="EMBL/GenBank/DDBJ databases">
        <authorList>
            <person name="Ruan L."/>
        </authorList>
    </citation>
    <scope>NUCLEOTIDE SEQUENCE [LARGE SCALE GENOMIC DNA]</scope>
    <source>
        <strain evidence="1 2">D33</strain>
    </source>
</reference>
<evidence type="ECO:0000313" key="1">
    <source>
        <dbReference type="EMBL" id="MFB5680941.1"/>
    </source>
</evidence>
<gene>
    <name evidence="1" type="ORF">ACE3NQ_08470</name>
</gene>
<proteinExistence type="predicted"/>
<keyword evidence="2" id="KW-1185">Reference proteome</keyword>
<dbReference type="Proteomes" id="UP001580407">
    <property type="component" value="Unassembled WGS sequence"/>
</dbReference>
<name>A0ABV5B5H6_9BACL</name>
<organism evidence="1 2">
    <name type="scientific">Paenibacillus terreus</name>
    <dbReference type="NCBI Taxonomy" id="1387834"/>
    <lineage>
        <taxon>Bacteria</taxon>
        <taxon>Bacillati</taxon>
        <taxon>Bacillota</taxon>
        <taxon>Bacilli</taxon>
        <taxon>Bacillales</taxon>
        <taxon>Paenibacillaceae</taxon>
        <taxon>Paenibacillus</taxon>
    </lineage>
</organism>
<protein>
    <submittedName>
        <fullName evidence="1">Uncharacterized protein</fullName>
    </submittedName>
</protein>
<dbReference type="RefSeq" id="WP_375524736.1">
    <property type="nucleotide sequence ID" value="NZ_JBHILM010000007.1"/>
</dbReference>
<accession>A0ABV5B5H6</accession>